<keyword evidence="3" id="KW-1185">Reference proteome</keyword>
<dbReference type="PANTHER" id="PTHR40590">
    <property type="entry name" value="CYTOPLASMIC PROTEIN-RELATED"/>
    <property type="match status" value="1"/>
</dbReference>
<feature type="signal peptide" evidence="1">
    <location>
        <begin position="1"/>
        <end position="32"/>
    </location>
</feature>
<proteinExistence type="predicted"/>
<dbReference type="PROSITE" id="PS51257">
    <property type="entry name" value="PROKAR_LIPOPROTEIN"/>
    <property type="match status" value="1"/>
</dbReference>
<dbReference type="InterPro" id="IPR002816">
    <property type="entry name" value="TraB/PrgY/GumN_fam"/>
</dbReference>
<accession>A0A7Y6NJD9</accession>
<organism evidence="2 3">
    <name type="scientific">Piscinibacter koreensis</name>
    <dbReference type="NCBI Taxonomy" id="2742824"/>
    <lineage>
        <taxon>Bacteria</taxon>
        <taxon>Pseudomonadati</taxon>
        <taxon>Pseudomonadota</taxon>
        <taxon>Betaproteobacteria</taxon>
        <taxon>Burkholderiales</taxon>
        <taxon>Sphaerotilaceae</taxon>
        <taxon>Piscinibacter</taxon>
    </lineage>
</organism>
<dbReference type="Pfam" id="PF01963">
    <property type="entry name" value="TraB_PrgY_gumN"/>
    <property type="match status" value="1"/>
</dbReference>
<dbReference type="Proteomes" id="UP000529637">
    <property type="component" value="Unassembled WGS sequence"/>
</dbReference>
<dbReference type="RefSeq" id="WP_176064957.1">
    <property type="nucleotide sequence ID" value="NZ_JABWMJ010000001.1"/>
</dbReference>
<evidence type="ECO:0000313" key="3">
    <source>
        <dbReference type="Proteomes" id="UP000529637"/>
    </source>
</evidence>
<comment type="caution">
    <text evidence="2">The sequence shown here is derived from an EMBL/GenBank/DDBJ whole genome shotgun (WGS) entry which is preliminary data.</text>
</comment>
<dbReference type="AlphaFoldDB" id="A0A7Y6NJD9"/>
<dbReference type="EMBL" id="JABWMJ010000001">
    <property type="protein sequence ID" value="NUZ04194.1"/>
    <property type="molecule type" value="Genomic_DNA"/>
</dbReference>
<name>A0A7Y6NJD9_9BURK</name>
<sequence length="328" mass="35039">MIPIAPRARAALQRLRCALVVAAGAIACSAQAAPPADCPPPAAPPSAEQVQAGMAAASDRGFLWRVVKDGRTSYLYGTIHAARLEWMFPGPRVREALGAADSVALELDILDPAVQQALVDALRSARRTELPPELAARLRARIEAECGDPAEFEPLTPELQVASLGALVARRDGLEPAYGVEMMLAMLARGAAMPVRSLETPAMQIEALQMATPAETIEVVRDGLADVESPRAREVLMRLARAWASGDLETLSSYERWCECVETPAERLLIKRLLDERNPAIAAAIDRAHAGGQRVFAAVGALHMTGSNGLPALLATRGYRVERVPLAP</sequence>
<gene>
    <name evidence="2" type="ORF">HQN59_00315</name>
</gene>
<evidence type="ECO:0000256" key="1">
    <source>
        <dbReference type="SAM" id="SignalP"/>
    </source>
</evidence>
<dbReference type="CDD" id="cd14789">
    <property type="entry name" value="Tiki"/>
    <property type="match status" value="1"/>
</dbReference>
<keyword evidence="1" id="KW-0732">Signal</keyword>
<protein>
    <submittedName>
        <fullName evidence="2">TraB/GumN family protein</fullName>
    </submittedName>
</protein>
<evidence type="ECO:0000313" key="2">
    <source>
        <dbReference type="EMBL" id="NUZ04194.1"/>
    </source>
</evidence>
<feature type="chain" id="PRO_5031124669" evidence="1">
    <location>
        <begin position="33"/>
        <end position="328"/>
    </location>
</feature>
<dbReference type="InterPro" id="IPR047111">
    <property type="entry name" value="YbaP-like"/>
</dbReference>
<dbReference type="PANTHER" id="PTHR40590:SF1">
    <property type="entry name" value="CYTOPLASMIC PROTEIN"/>
    <property type="match status" value="1"/>
</dbReference>
<reference evidence="2 3" key="1">
    <citation type="submission" date="2020-06" db="EMBL/GenBank/DDBJ databases">
        <title>Schlegella sp. ID0723 isolated from air conditioner.</title>
        <authorList>
            <person name="Kim D.Y."/>
            <person name="Kim D.-U."/>
        </authorList>
    </citation>
    <scope>NUCLEOTIDE SEQUENCE [LARGE SCALE GENOMIC DNA]</scope>
    <source>
        <strain evidence="2 3">ID0723</strain>
    </source>
</reference>